<evidence type="ECO:0000256" key="2">
    <source>
        <dbReference type="SAM" id="Phobius"/>
    </source>
</evidence>
<keyword evidence="2" id="KW-0472">Membrane</keyword>
<dbReference type="Gene3D" id="1.10.10.1320">
    <property type="entry name" value="Anti-sigma factor, zinc-finger domain"/>
    <property type="match status" value="1"/>
</dbReference>
<dbReference type="InterPro" id="IPR041916">
    <property type="entry name" value="Anti_sigma_zinc_sf"/>
</dbReference>
<keyword evidence="5" id="KW-1185">Reference proteome</keyword>
<dbReference type="HOGENOM" id="CLU_745769_0_0_11"/>
<dbReference type="InterPro" id="IPR027383">
    <property type="entry name" value="Znf_put"/>
</dbReference>
<evidence type="ECO:0000256" key="1">
    <source>
        <dbReference type="SAM" id="MobiDB-lite"/>
    </source>
</evidence>
<feature type="region of interest" description="Disordered" evidence="1">
    <location>
        <begin position="1"/>
        <end position="72"/>
    </location>
</feature>
<dbReference type="Proteomes" id="UP000002026">
    <property type="component" value="Chromosome"/>
</dbReference>
<feature type="domain" description="Putative zinc-finger" evidence="3">
    <location>
        <begin position="128"/>
        <end position="162"/>
    </location>
</feature>
<accession>C7N5I7</accession>
<name>C7N5I7_SLAHD</name>
<feature type="compositionally biased region" description="Acidic residues" evidence="1">
    <location>
        <begin position="41"/>
        <end position="58"/>
    </location>
</feature>
<evidence type="ECO:0000313" key="5">
    <source>
        <dbReference type="Proteomes" id="UP000002026"/>
    </source>
</evidence>
<sequence>MSKKKSEAPDAAERVQESAERAAEQGEAAMEETDDGRAAAVDEDPVEDDAAGLTDEAEGQVGERAQGVGPDGADVHQAAEVSKQALDGFDGGVGVPAEPPKPGSAEAADSVCGVAAAEASATGQVVTCGVIRDLLPLYVDDVVGAETRAMVDAHLQSCAGCQGYLDGMNSVVQIPVAPKQGLEDAKVLRGLKRFIRNKRLLTGLGTAVAVLVACCLAVGLMNSYEWDVPYSEDINVYQNGDGYVNLQYTGAGHVMFDSYWDETGVMNVSCRQSFWDRYVEPIYDNGMDEFALSDSSDIIEVRYYDTPEGMYDADAACEVVWEADEQAKREFYERQRNNEQASEDLEELYRQQQEIVEQIWVLEAEQEGYTR</sequence>
<dbReference type="KEGG" id="shi:Shel_11370"/>
<proteinExistence type="predicted"/>
<feature type="compositionally biased region" description="Basic and acidic residues" evidence="1">
    <location>
        <begin position="1"/>
        <end position="24"/>
    </location>
</feature>
<dbReference type="STRING" id="471855.Shel_11370"/>
<dbReference type="EMBL" id="CP001684">
    <property type="protein sequence ID" value="ACV22172.1"/>
    <property type="molecule type" value="Genomic_DNA"/>
</dbReference>
<dbReference type="Pfam" id="PF13490">
    <property type="entry name" value="zf-HC2"/>
    <property type="match status" value="1"/>
</dbReference>
<evidence type="ECO:0000259" key="3">
    <source>
        <dbReference type="Pfam" id="PF13490"/>
    </source>
</evidence>
<protein>
    <recommendedName>
        <fullName evidence="3">Putative zinc-finger domain-containing protein</fullName>
    </recommendedName>
</protein>
<dbReference type="RefSeq" id="WP_012798275.1">
    <property type="nucleotide sequence ID" value="NC_013165.1"/>
</dbReference>
<evidence type="ECO:0000313" key="4">
    <source>
        <dbReference type="EMBL" id="ACV22172.1"/>
    </source>
</evidence>
<organism evidence="4 5">
    <name type="scientific">Slackia heliotrinireducens (strain ATCC 29202 / DSM 20476 / NCTC 11029 / RHS 1)</name>
    <name type="common">Peptococcus heliotrinreducens</name>
    <dbReference type="NCBI Taxonomy" id="471855"/>
    <lineage>
        <taxon>Bacteria</taxon>
        <taxon>Bacillati</taxon>
        <taxon>Actinomycetota</taxon>
        <taxon>Coriobacteriia</taxon>
        <taxon>Eggerthellales</taxon>
        <taxon>Eggerthellaceae</taxon>
        <taxon>Slackia</taxon>
    </lineage>
</organism>
<keyword evidence="2" id="KW-1133">Transmembrane helix</keyword>
<dbReference type="AlphaFoldDB" id="C7N5I7"/>
<gene>
    <name evidence="4" type="ordered locus">Shel_11370</name>
</gene>
<keyword evidence="2" id="KW-0812">Transmembrane</keyword>
<reference evidence="4 5" key="1">
    <citation type="journal article" date="2009" name="Stand. Genomic Sci.">
        <title>Complete genome sequence of Slackia heliotrinireducens type strain (RHS 1).</title>
        <authorList>
            <person name="Pukall R."/>
            <person name="Lapidus A."/>
            <person name="Nolan M."/>
            <person name="Copeland A."/>
            <person name="Glavina Del Rio T."/>
            <person name="Lucas S."/>
            <person name="Chen F."/>
            <person name="Tice H."/>
            <person name="Cheng J.F."/>
            <person name="Chertkov O."/>
            <person name="Bruce D."/>
            <person name="Goodwin L."/>
            <person name="Kuske C."/>
            <person name="Brettin T."/>
            <person name="Detter J.C."/>
            <person name="Han C."/>
            <person name="Pitluck S."/>
            <person name="Pati A."/>
            <person name="Mavrommatis K."/>
            <person name="Ivanova N."/>
            <person name="Ovchinnikova G."/>
            <person name="Chen A."/>
            <person name="Palaniappan K."/>
            <person name="Schneider S."/>
            <person name="Rohde M."/>
            <person name="Chain P."/>
            <person name="D'haeseleer P."/>
            <person name="Goker M."/>
            <person name="Bristow J."/>
            <person name="Eisen J.A."/>
            <person name="Markowitz V."/>
            <person name="Kyrpides N.C."/>
            <person name="Klenk H.P."/>
            <person name="Hugenholtz P."/>
        </authorList>
    </citation>
    <scope>NUCLEOTIDE SEQUENCE [LARGE SCALE GENOMIC DNA]</scope>
    <source>
        <strain evidence="5">ATCC 29202 / DSM 20476 / NCTC 11029 / RHS 1</strain>
    </source>
</reference>
<feature type="transmembrane region" description="Helical" evidence="2">
    <location>
        <begin position="200"/>
        <end position="221"/>
    </location>
</feature>